<feature type="domain" description="Pyruvate/ketoisovalerate oxidoreductase catalytic" evidence="2">
    <location>
        <begin position="12"/>
        <end position="166"/>
    </location>
</feature>
<dbReference type="GO" id="GO:0044272">
    <property type="term" value="P:sulfur compound biosynthetic process"/>
    <property type="evidence" value="ECO:0007669"/>
    <property type="project" value="UniProtKB-ARBA"/>
</dbReference>
<protein>
    <submittedName>
        <fullName evidence="4">Pyruvate flavodoxin/ferredoxin oxidoreductase domain protein</fullName>
    </submittedName>
</protein>
<name>A0A117MI07_9EURY</name>
<dbReference type="Gene3D" id="3.40.50.970">
    <property type="match status" value="1"/>
</dbReference>
<dbReference type="GO" id="GO:0006979">
    <property type="term" value="P:response to oxidative stress"/>
    <property type="evidence" value="ECO:0007669"/>
    <property type="project" value="TreeGrafter"/>
</dbReference>
<dbReference type="InterPro" id="IPR002869">
    <property type="entry name" value="Pyrv_flavodox_OxRed_cen"/>
</dbReference>
<feature type="domain" description="Pyruvate flavodoxin/ferredoxin oxidoreductase pyrimidine binding" evidence="3">
    <location>
        <begin position="196"/>
        <end position="425"/>
    </location>
</feature>
<dbReference type="InterPro" id="IPR029061">
    <property type="entry name" value="THDP-binding"/>
</dbReference>
<dbReference type="SUPFAM" id="SSF52922">
    <property type="entry name" value="TK C-terminal domain-like"/>
    <property type="match status" value="1"/>
</dbReference>
<evidence type="ECO:0000256" key="1">
    <source>
        <dbReference type="ARBA" id="ARBA00023002"/>
    </source>
</evidence>
<reference evidence="5" key="1">
    <citation type="journal article" date="2015" name="MBio">
        <title>Genome-Resolved Metagenomic Analysis Reveals Roles for Candidate Phyla and Other Microbial Community Members in Biogeochemical Transformations in Oil Reservoirs.</title>
        <authorList>
            <person name="Hu P."/>
            <person name="Tom L."/>
            <person name="Singh A."/>
            <person name="Thomas B.C."/>
            <person name="Baker B.J."/>
            <person name="Piceno Y.M."/>
            <person name="Andersen G.L."/>
            <person name="Banfield J.F."/>
        </authorList>
    </citation>
    <scope>NUCLEOTIDE SEQUENCE [LARGE SCALE GENOMIC DNA]</scope>
</reference>
<dbReference type="CDD" id="cd07034">
    <property type="entry name" value="TPP_PYR_PFOR_IOR-alpha_like"/>
    <property type="match status" value="1"/>
</dbReference>
<dbReference type="InterPro" id="IPR022367">
    <property type="entry name" value="2-oxoacid/accept_OxRdtase_asu"/>
</dbReference>
<evidence type="ECO:0000259" key="3">
    <source>
        <dbReference type="Pfam" id="PF01855"/>
    </source>
</evidence>
<organism evidence="4 5">
    <name type="scientific">Methanoculleus marisnigri</name>
    <dbReference type="NCBI Taxonomy" id="2198"/>
    <lineage>
        <taxon>Archaea</taxon>
        <taxon>Methanobacteriati</taxon>
        <taxon>Methanobacteriota</taxon>
        <taxon>Stenosarchaea group</taxon>
        <taxon>Methanomicrobia</taxon>
        <taxon>Methanomicrobiales</taxon>
        <taxon>Methanomicrobiaceae</taxon>
        <taxon>Methanoculleus</taxon>
    </lineage>
</organism>
<evidence type="ECO:0000313" key="5">
    <source>
        <dbReference type="Proteomes" id="UP000054598"/>
    </source>
</evidence>
<keyword evidence="4" id="KW-0670">Pyruvate</keyword>
<dbReference type="Pfam" id="PF01558">
    <property type="entry name" value="POR"/>
    <property type="match status" value="1"/>
</dbReference>
<dbReference type="Proteomes" id="UP000054598">
    <property type="component" value="Unassembled WGS sequence"/>
</dbReference>
<dbReference type="Gene3D" id="3.40.50.920">
    <property type="match status" value="1"/>
</dbReference>
<dbReference type="Pfam" id="PF01855">
    <property type="entry name" value="POR_N"/>
    <property type="match status" value="1"/>
</dbReference>
<dbReference type="InterPro" id="IPR019752">
    <property type="entry name" value="Pyrv/ketoisovalerate_OxRed_cat"/>
</dbReference>
<comment type="caution">
    <text evidence="4">The sequence shown here is derived from an EMBL/GenBank/DDBJ whole genome shotgun (WGS) entry which is preliminary data.</text>
</comment>
<dbReference type="NCBIfam" id="TIGR03710">
    <property type="entry name" value="OAFO_sf"/>
    <property type="match status" value="1"/>
</dbReference>
<dbReference type="AlphaFoldDB" id="A0A117MI07"/>
<dbReference type="PATRIC" id="fig|2198.3.peg.2168"/>
<dbReference type="InterPro" id="IPR050722">
    <property type="entry name" value="Pyruvate:ferred/Flavod_OxRd"/>
</dbReference>
<dbReference type="EMBL" id="LGHE01000017">
    <property type="protein sequence ID" value="KUL05102.1"/>
    <property type="molecule type" value="Genomic_DNA"/>
</dbReference>
<evidence type="ECO:0000313" key="4">
    <source>
        <dbReference type="EMBL" id="KUL05102.1"/>
    </source>
</evidence>
<dbReference type="InterPro" id="IPR002880">
    <property type="entry name" value="Pyrv_Fd/Flavodoxin_OxRdtase_N"/>
</dbReference>
<dbReference type="SUPFAM" id="SSF53323">
    <property type="entry name" value="Pyruvate-ferredoxin oxidoreductase, PFOR, domain III"/>
    <property type="match status" value="1"/>
</dbReference>
<proteinExistence type="predicted"/>
<dbReference type="Gene3D" id="3.40.920.10">
    <property type="entry name" value="Pyruvate-ferredoxin oxidoreductase, PFOR, domain III"/>
    <property type="match status" value="1"/>
</dbReference>
<dbReference type="GO" id="GO:0016903">
    <property type="term" value="F:oxidoreductase activity, acting on the aldehyde or oxo group of donors"/>
    <property type="evidence" value="ECO:0007669"/>
    <property type="project" value="InterPro"/>
</dbReference>
<sequence length="552" mass="58967">MAEYSVLIGGKAGEGINTAGLSIAGLFSRLGYRTYMYFDYPSLIRGGHNFAIIRASERTIGAHRTPVDVLLAFDQNSIDNHRQRVHDGTTVIYDASQVVRAEGYGLPLDRIVEEEKAPPITGNSAMLGALARVAGIGREVLDDVIRGSVPAKHLEANLRVAGRGYDAAGDVFTVEPLSAPALPVLTGNEVTGLGLVHGGLESYVAYPMTPSSSLLHFLAGHAEDLAIKVIHPENEIGVILMALGLAYAGEKTAVGTSGGGFCLMTEGLSLAGMSEIPVTIVMGQRPGPSTGMPTYTAQGDLHFVLNAGQGEFPRLVVAPGDLAEAYAWSATALMLSWRYQVPAIILTDKTLAEGAYSFDVGAVIEPPDREPVLWDGAGEYRRYARTEDGVSPLAFPGREGAVVKATSYAHDEIGFTTETVEDVTALQEKMFRKGESLKAELSTYPAVRVYGPRDAGKTIVCWGSEKSACIEAAEKFGARVVQPLVLAPFPVRQWKEAMIGAGKVACVENNATGQLARLLRQQGFDPGRPVLKHDGRPFAVDELEARLLEVFA</sequence>
<keyword evidence="1" id="KW-0560">Oxidoreductase</keyword>
<dbReference type="PANTHER" id="PTHR32154">
    <property type="entry name" value="PYRUVATE-FLAVODOXIN OXIDOREDUCTASE-RELATED"/>
    <property type="match status" value="1"/>
</dbReference>
<dbReference type="SUPFAM" id="SSF52518">
    <property type="entry name" value="Thiamin diphosphate-binding fold (THDP-binding)"/>
    <property type="match status" value="1"/>
</dbReference>
<dbReference type="InterPro" id="IPR009014">
    <property type="entry name" value="Transketo_C/PFOR_II"/>
</dbReference>
<accession>A0A117MI07</accession>
<gene>
    <name evidence="4" type="ORF">XE10_0260</name>
</gene>
<dbReference type="GO" id="GO:0006082">
    <property type="term" value="P:organic acid metabolic process"/>
    <property type="evidence" value="ECO:0007669"/>
    <property type="project" value="UniProtKB-ARBA"/>
</dbReference>
<evidence type="ECO:0000259" key="2">
    <source>
        <dbReference type="Pfam" id="PF01558"/>
    </source>
</evidence>
<dbReference type="PANTHER" id="PTHR32154:SF20">
    <property type="entry name" value="2-OXOGLUTARATE OXIDOREDUCTASE SUBUNIT KORA"/>
    <property type="match status" value="1"/>
</dbReference>